<keyword evidence="2" id="KW-0732">Signal</keyword>
<organism evidence="3 4">
    <name type="scientific">Campylobacter iguaniorum</name>
    <dbReference type="NCBI Taxonomy" id="1244531"/>
    <lineage>
        <taxon>Bacteria</taxon>
        <taxon>Pseudomonadati</taxon>
        <taxon>Campylobacterota</taxon>
        <taxon>Epsilonproteobacteria</taxon>
        <taxon>Campylobacterales</taxon>
        <taxon>Campylobacteraceae</taxon>
        <taxon>Campylobacter</taxon>
    </lineage>
</organism>
<dbReference type="Proteomes" id="UP000028486">
    <property type="component" value="Chromosome"/>
</dbReference>
<dbReference type="RefSeq" id="WP_051870931.1">
    <property type="nucleotide sequence ID" value="NZ_CP009043.1"/>
</dbReference>
<keyword evidence="1" id="KW-1133">Transmembrane helix</keyword>
<dbReference type="HOGENOM" id="CLU_046111_0_0_7"/>
<feature type="transmembrane region" description="Helical" evidence="1">
    <location>
        <begin position="292"/>
        <end position="311"/>
    </location>
</feature>
<name>A0A076FB07_9BACT</name>
<gene>
    <name evidence="3" type="ORF">CIG1485E_1006</name>
</gene>
<keyword evidence="1" id="KW-0812">Transmembrane</keyword>
<evidence type="ECO:0000256" key="2">
    <source>
        <dbReference type="SAM" id="SignalP"/>
    </source>
</evidence>
<evidence type="ECO:0000313" key="3">
    <source>
        <dbReference type="EMBL" id="AII14843.1"/>
    </source>
</evidence>
<evidence type="ECO:0000313" key="4">
    <source>
        <dbReference type="Proteomes" id="UP000028486"/>
    </source>
</evidence>
<dbReference type="eggNOG" id="ENOG5030HQY">
    <property type="taxonomic scope" value="Bacteria"/>
</dbReference>
<reference evidence="4" key="1">
    <citation type="journal article" date="2014" name="Genome Announc.">
        <title>Complete Genome Sequence of Campylobacter iguaniorum Strain 1485ET, Isolated from a Bearded Dragon (Pogona vitticeps).</title>
        <authorList>
            <person name="Gilbert M.J."/>
            <person name="Miller W.G."/>
            <person name="Yee E."/>
            <person name="Kik M."/>
            <person name="Wagenaar J.A."/>
            <person name="Duim B."/>
        </authorList>
    </citation>
    <scope>NUCLEOTIDE SEQUENCE [LARGE SCALE GENOMIC DNA]</scope>
    <source>
        <strain evidence="4">1485E</strain>
    </source>
</reference>
<sequence length="394" mass="45132">MLKLLLFIFFISSLIAQQEVSVFGNQSTPEPKRQITAGEIGKIAPTDEPDYLRDNKEIYQQVELNELKLQTSKTPRSVYVYQTFSINLKADTEQNLNFDLNLTANLDGITWLNPKPNWNEIKKGIYETTLWFEANNTNASIDKLTLTLNRNGAFFQDASIKPKLPLIKNLKFDPNFSFVVADALDVKKIKSSKFDDLSNLITIELETKNGNLNSFAIPKEFKKQGIESIKGDYLSQNGNYFIIADTDVKEIEFSYFNLKSSKFESFKLPVKVEIDDLSTQVNLNPKESEFELYKDISIYALIAIFLLFFIFKRSYYSLVLAIAFGGYTFYDSKPFSDGMLEINSEVRILPTPNSTIFYVSKASQKVKIMSKNDTYTKIILSDKKIGWVKNENIK</sequence>
<proteinExistence type="predicted"/>
<keyword evidence="4" id="KW-1185">Reference proteome</keyword>
<feature type="chain" id="PRO_5001712106" evidence="2">
    <location>
        <begin position="17"/>
        <end position="394"/>
    </location>
</feature>
<protein>
    <submittedName>
        <fullName evidence="3">Hypothetical membrane protein</fullName>
    </submittedName>
</protein>
<feature type="signal peptide" evidence="2">
    <location>
        <begin position="1"/>
        <end position="16"/>
    </location>
</feature>
<dbReference type="AlphaFoldDB" id="A0A076FB07"/>
<dbReference type="KEGG" id="caj:CIG1485E_1006"/>
<keyword evidence="1" id="KW-0472">Membrane</keyword>
<dbReference type="EMBL" id="CP009043">
    <property type="protein sequence ID" value="AII14843.1"/>
    <property type="molecule type" value="Genomic_DNA"/>
</dbReference>
<accession>A0A076FB07</accession>
<dbReference type="STRING" id="1244531.CIG2463D_1059"/>
<dbReference type="OrthoDB" id="5372311at2"/>
<evidence type="ECO:0000256" key="1">
    <source>
        <dbReference type="SAM" id="Phobius"/>
    </source>
</evidence>